<dbReference type="EMBL" id="JXLP01000035">
    <property type="protein sequence ID" value="KIL72362.1"/>
    <property type="molecule type" value="Genomic_DNA"/>
</dbReference>
<name>A0ABR5ANZ0_BACBA</name>
<sequence>MKESWVKIKNQKAIGFVLDSDYNNCMVYVIRDGKSEGEKRFSHYQVEPLDSELASEDAATLKRLHINMALDTGDKEWLKQLAEAEESK</sequence>
<gene>
    <name evidence="1" type="ORF">SD77_3503</name>
</gene>
<organism evidence="1 2">
    <name type="scientific">Bacillus badius</name>
    <dbReference type="NCBI Taxonomy" id="1455"/>
    <lineage>
        <taxon>Bacteria</taxon>
        <taxon>Bacillati</taxon>
        <taxon>Bacillota</taxon>
        <taxon>Bacilli</taxon>
        <taxon>Bacillales</taxon>
        <taxon>Bacillaceae</taxon>
        <taxon>Pseudobacillus</taxon>
    </lineage>
</organism>
<evidence type="ECO:0000313" key="1">
    <source>
        <dbReference type="EMBL" id="KIL72362.1"/>
    </source>
</evidence>
<keyword evidence="2" id="KW-1185">Reference proteome</keyword>
<protein>
    <recommendedName>
        <fullName evidence="3">IDEAL domain-containing protein</fullName>
    </recommendedName>
</protein>
<reference evidence="1 2" key="1">
    <citation type="submission" date="2015-01" db="EMBL/GenBank/DDBJ databases">
        <title>Genome Assembly of Bacillus badius MTCC 1458.</title>
        <authorList>
            <person name="Verma A."/>
            <person name="Khatri I."/>
            <person name="Mual P."/>
            <person name="Subramanian S."/>
            <person name="Krishnamurthi S."/>
        </authorList>
    </citation>
    <scope>NUCLEOTIDE SEQUENCE [LARGE SCALE GENOMIC DNA]</scope>
    <source>
        <strain evidence="1 2">MTCC 1458</strain>
    </source>
</reference>
<accession>A0ABR5ANZ0</accession>
<dbReference type="RefSeq" id="WP_041114652.1">
    <property type="nucleotide sequence ID" value="NZ_JARTHD010000051.1"/>
</dbReference>
<evidence type="ECO:0000313" key="2">
    <source>
        <dbReference type="Proteomes" id="UP000031982"/>
    </source>
</evidence>
<dbReference type="Proteomes" id="UP000031982">
    <property type="component" value="Unassembled WGS sequence"/>
</dbReference>
<comment type="caution">
    <text evidence="1">The sequence shown here is derived from an EMBL/GenBank/DDBJ whole genome shotgun (WGS) entry which is preliminary data.</text>
</comment>
<proteinExistence type="predicted"/>
<evidence type="ECO:0008006" key="3">
    <source>
        <dbReference type="Google" id="ProtNLM"/>
    </source>
</evidence>